<accession>A0ABT1MN04</accession>
<evidence type="ECO:0000256" key="1">
    <source>
        <dbReference type="ARBA" id="ARBA00023251"/>
    </source>
</evidence>
<geneLocation type="plasmid" evidence="3">
    <name>unnamed1</name>
</geneLocation>
<evidence type="ECO:0000259" key="2">
    <source>
        <dbReference type="PROSITE" id="PS51186"/>
    </source>
</evidence>
<protein>
    <submittedName>
        <fullName evidence="3">Acetyltransferase</fullName>
    </submittedName>
</protein>
<dbReference type="Proteomes" id="UP001203945">
    <property type="component" value="Unassembled WGS sequence"/>
</dbReference>
<dbReference type="Pfam" id="PF13523">
    <property type="entry name" value="Acetyltransf_8"/>
    <property type="match status" value="1"/>
</dbReference>
<keyword evidence="4" id="KW-1185">Reference proteome</keyword>
<dbReference type="PANTHER" id="PTHR31438">
    <property type="entry name" value="LYSINE N-ACYLTRANSFERASE C17G9.06C-RELATED"/>
    <property type="match status" value="1"/>
</dbReference>
<reference evidence="3 4" key="1">
    <citation type="submission" date="2022-03" db="EMBL/GenBank/DDBJ databases">
        <authorList>
            <person name="He Y."/>
        </authorList>
    </citation>
    <scope>NUCLEOTIDE SEQUENCE [LARGE SCALE GENOMIC DNA]</scope>
    <source>
        <strain evidence="3 4">TK19116</strain>
        <plasmid evidence="3">unnamed1</plasmid>
    </source>
</reference>
<feature type="domain" description="N-acetyltransferase" evidence="2">
    <location>
        <begin position="5"/>
        <end position="161"/>
    </location>
</feature>
<dbReference type="InterPro" id="IPR016181">
    <property type="entry name" value="Acyl_CoA_acyltransferase"/>
</dbReference>
<dbReference type="InterPro" id="IPR000182">
    <property type="entry name" value="GNAT_dom"/>
</dbReference>
<dbReference type="SUPFAM" id="SSF55729">
    <property type="entry name" value="Acyl-CoA N-acyltransferases (Nat)"/>
    <property type="match status" value="1"/>
</dbReference>
<dbReference type="RefSeq" id="WP_255328440.1">
    <property type="nucleotide sequence ID" value="NZ_JAKZEU010000001.1"/>
</dbReference>
<sequence length="163" mass="17947">MAGRYDARPANVSDLPMLRVWIAAPHIARWWGEDDPFSADELGDPQFRPWIVSLDGQPFAYLQDYEVGAWPGHHFGHLPAGARGIDQFIGVPEMIGKGHGTLFIAQHRDALFAAGAPVIATDPHPDNAHAIAVYRKHGFVETGAPRQSDWGIILPMEARRQGP</sequence>
<evidence type="ECO:0000313" key="3">
    <source>
        <dbReference type="EMBL" id="MCQ0969489.1"/>
    </source>
</evidence>
<dbReference type="Gene3D" id="3.40.630.30">
    <property type="match status" value="1"/>
</dbReference>
<evidence type="ECO:0000313" key="4">
    <source>
        <dbReference type="Proteomes" id="UP001203945"/>
    </source>
</evidence>
<dbReference type="PROSITE" id="PS51186">
    <property type="entry name" value="GNAT"/>
    <property type="match status" value="1"/>
</dbReference>
<proteinExistence type="predicted"/>
<gene>
    <name evidence="3" type="ORF">MLD63_03420</name>
</gene>
<dbReference type="PANTHER" id="PTHR31438:SF1">
    <property type="entry name" value="LYSINE N-ACYLTRANSFERASE C17G9.06C-RELATED"/>
    <property type="match status" value="1"/>
</dbReference>
<dbReference type="EMBL" id="JAKZEU010000001">
    <property type="protein sequence ID" value="MCQ0969489.1"/>
    <property type="molecule type" value="Genomic_DNA"/>
</dbReference>
<name>A0ABT1MN04_9RHOB</name>
<keyword evidence="3" id="KW-0614">Plasmid</keyword>
<keyword evidence="1" id="KW-0046">Antibiotic resistance</keyword>
<organism evidence="3 4">
    <name type="scientific">Paracoccus albicereus</name>
    <dbReference type="NCBI Taxonomy" id="2922394"/>
    <lineage>
        <taxon>Bacteria</taxon>
        <taxon>Pseudomonadati</taxon>
        <taxon>Pseudomonadota</taxon>
        <taxon>Alphaproteobacteria</taxon>
        <taxon>Rhodobacterales</taxon>
        <taxon>Paracoccaceae</taxon>
        <taxon>Paracoccus</taxon>
    </lineage>
</organism>
<comment type="caution">
    <text evidence="3">The sequence shown here is derived from an EMBL/GenBank/DDBJ whole genome shotgun (WGS) entry which is preliminary data.</text>
</comment>